<dbReference type="SUPFAM" id="SSF46894">
    <property type="entry name" value="C-terminal effector domain of the bipartite response regulators"/>
    <property type="match status" value="1"/>
</dbReference>
<dbReference type="Proteomes" id="UP000317652">
    <property type="component" value="Unassembled WGS sequence"/>
</dbReference>
<evidence type="ECO:0000313" key="2">
    <source>
        <dbReference type="Proteomes" id="UP000317652"/>
    </source>
</evidence>
<organism evidence="1 2">
    <name type="scientific">Klebsiella spallanzanii</name>
    <dbReference type="NCBI Taxonomy" id="2587528"/>
    <lineage>
        <taxon>Bacteria</taxon>
        <taxon>Pseudomonadati</taxon>
        <taxon>Pseudomonadota</taxon>
        <taxon>Gammaproteobacteria</taxon>
        <taxon>Enterobacterales</taxon>
        <taxon>Enterobacteriaceae</taxon>
        <taxon>Klebsiella/Raoultella group</taxon>
        <taxon>Klebsiella</taxon>
    </lineage>
</organism>
<name>A0ABY6VJ82_9ENTR</name>
<proteinExistence type="predicted"/>
<keyword evidence="2" id="KW-1185">Reference proteome</keyword>
<dbReference type="RefSeq" id="WP_139541196.1">
    <property type="nucleotide sequence ID" value="NZ_CABEJC010000040.1"/>
</dbReference>
<dbReference type="EMBL" id="CABGGS010000045">
    <property type="protein sequence ID" value="VUS90593.1"/>
    <property type="molecule type" value="Genomic_DNA"/>
</dbReference>
<accession>A0ABY6VJ82</accession>
<comment type="caution">
    <text evidence="1">The sequence shown here is derived from an EMBL/GenBank/DDBJ whole genome shotgun (WGS) entry which is preliminary data.</text>
</comment>
<evidence type="ECO:0000313" key="1">
    <source>
        <dbReference type="EMBL" id="VUS90593.1"/>
    </source>
</evidence>
<reference evidence="1 2" key="1">
    <citation type="submission" date="2019-07" db="EMBL/GenBank/DDBJ databases">
        <authorList>
            <person name="Brisse S."/>
            <person name="Rodrigues C."/>
            <person name="Thorpe H."/>
        </authorList>
    </citation>
    <scope>NUCLEOTIDE SEQUENCE [LARGE SCALE GENOMIC DNA]</scope>
    <source>
        <strain evidence="1">SB6411</strain>
    </source>
</reference>
<evidence type="ECO:0008006" key="3">
    <source>
        <dbReference type="Google" id="ProtNLM"/>
    </source>
</evidence>
<gene>
    <name evidence="1" type="ORF">SB6411_03513</name>
</gene>
<protein>
    <recommendedName>
        <fullName evidence="3">LuxR family transcriptional regulator</fullName>
    </recommendedName>
</protein>
<dbReference type="InterPro" id="IPR016032">
    <property type="entry name" value="Sig_transdc_resp-reg_C-effctor"/>
</dbReference>
<sequence>MHRFKLSDLLNNSSDPWAVVDVSGKTTLSSYNEAFKGLFNIENINITKHDMFSYLNESNGINLLSSVSQAIELKKRIVKAEAYVVEGNWNISLFHFHPLSVETDKVNLVLLQITPAFINDVHSHVFSNNEFSLNELMVTSSSPTSLFSDVEWRTIFLLSCNKTQKEIASIENVSLKAIEKRISRCLEKTDCLNTRQLKKFIQCNGWDSYIPSCILENRSKYNNIN</sequence>